<dbReference type="Proteomes" id="UP000886501">
    <property type="component" value="Unassembled WGS sequence"/>
</dbReference>
<accession>A0ACB6Z7P4</accession>
<reference evidence="1" key="1">
    <citation type="submission" date="2019-10" db="EMBL/GenBank/DDBJ databases">
        <authorList>
            <consortium name="DOE Joint Genome Institute"/>
            <person name="Kuo A."/>
            <person name="Miyauchi S."/>
            <person name="Kiss E."/>
            <person name="Drula E."/>
            <person name="Kohler A."/>
            <person name="Sanchez-Garcia M."/>
            <person name="Andreopoulos B."/>
            <person name="Barry K.W."/>
            <person name="Bonito G."/>
            <person name="Buee M."/>
            <person name="Carver A."/>
            <person name="Chen C."/>
            <person name="Cichocki N."/>
            <person name="Clum A."/>
            <person name="Culley D."/>
            <person name="Crous P.W."/>
            <person name="Fauchery L."/>
            <person name="Girlanda M."/>
            <person name="Hayes R."/>
            <person name="Keri Z."/>
            <person name="Labutti K."/>
            <person name="Lipzen A."/>
            <person name="Lombard V."/>
            <person name="Magnuson J."/>
            <person name="Maillard F."/>
            <person name="Morin E."/>
            <person name="Murat C."/>
            <person name="Nolan M."/>
            <person name="Ohm R."/>
            <person name="Pangilinan J."/>
            <person name="Pereira M."/>
            <person name="Perotto S."/>
            <person name="Peter M."/>
            <person name="Riley R."/>
            <person name="Sitrit Y."/>
            <person name="Stielow B."/>
            <person name="Szollosi G."/>
            <person name="Zifcakova L."/>
            <person name="Stursova M."/>
            <person name="Spatafora J.W."/>
            <person name="Tedersoo L."/>
            <person name="Vaario L.-M."/>
            <person name="Yamada A."/>
            <person name="Yan M."/>
            <person name="Wang P."/>
            <person name="Xu J."/>
            <person name="Bruns T."/>
            <person name="Baldrian P."/>
            <person name="Vilgalys R."/>
            <person name="Henrissat B."/>
            <person name="Grigoriev I.V."/>
            <person name="Hibbett D."/>
            <person name="Nagy L.G."/>
            <person name="Martin F.M."/>
        </authorList>
    </citation>
    <scope>NUCLEOTIDE SEQUENCE</scope>
    <source>
        <strain evidence="1">P2</strain>
    </source>
</reference>
<protein>
    <submittedName>
        <fullName evidence="1">Uncharacterized protein</fullName>
    </submittedName>
</protein>
<comment type="caution">
    <text evidence="1">The sequence shown here is derived from an EMBL/GenBank/DDBJ whole genome shotgun (WGS) entry which is preliminary data.</text>
</comment>
<keyword evidence="2" id="KW-1185">Reference proteome</keyword>
<evidence type="ECO:0000313" key="2">
    <source>
        <dbReference type="Proteomes" id="UP000886501"/>
    </source>
</evidence>
<name>A0ACB6Z7P4_THEGA</name>
<organism evidence="1 2">
    <name type="scientific">Thelephora ganbajun</name>
    <name type="common">Ganba fungus</name>
    <dbReference type="NCBI Taxonomy" id="370292"/>
    <lineage>
        <taxon>Eukaryota</taxon>
        <taxon>Fungi</taxon>
        <taxon>Dikarya</taxon>
        <taxon>Basidiomycota</taxon>
        <taxon>Agaricomycotina</taxon>
        <taxon>Agaricomycetes</taxon>
        <taxon>Thelephorales</taxon>
        <taxon>Thelephoraceae</taxon>
        <taxon>Thelephora</taxon>
    </lineage>
</organism>
<gene>
    <name evidence="1" type="ORF">BDM02DRAFT_3130985</name>
</gene>
<proteinExistence type="predicted"/>
<dbReference type="EMBL" id="MU118086">
    <property type="protein sequence ID" value="KAF9645562.1"/>
    <property type="molecule type" value="Genomic_DNA"/>
</dbReference>
<sequence>MDKTWGDLDLWDVAPRELTDESISRIVGDGHRGKESVGRRGRNGPGTNTRRCALHVHNPQAPRTSLSHGIRNLIVAGPPPRMLRKPTLLGLPSHPCSMISANDLDQYETSQCVDHLHTWGFAVPGNPGTPDASHNAQCLMPAQQQTPPGIDCRTDVVKKRVRAFDFILRFDACALRTGGCGPASWMVCRNMIFDLSVNNATEELGNVKFLDRWSRKRGCRFGVHVLQETSEIEVIGIPRAVYDSDEVVIHDIGVGKAQSREDVSKS</sequence>
<evidence type="ECO:0000313" key="1">
    <source>
        <dbReference type="EMBL" id="KAF9645562.1"/>
    </source>
</evidence>
<reference evidence="1" key="2">
    <citation type="journal article" date="2020" name="Nat. Commun.">
        <title>Large-scale genome sequencing of mycorrhizal fungi provides insights into the early evolution of symbiotic traits.</title>
        <authorList>
            <person name="Miyauchi S."/>
            <person name="Kiss E."/>
            <person name="Kuo A."/>
            <person name="Drula E."/>
            <person name="Kohler A."/>
            <person name="Sanchez-Garcia M."/>
            <person name="Morin E."/>
            <person name="Andreopoulos B."/>
            <person name="Barry K.W."/>
            <person name="Bonito G."/>
            <person name="Buee M."/>
            <person name="Carver A."/>
            <person name="Chen C."/>
            <person name="Cichocki N."/>
            <person name="Clum A."/>
            <person name="Culley D."/>
            <person name="Crous P.W."/>
            <person name="Fauchery L."/>
            <person name="Girlanda M."/>
            <person name="Hayes R.D."/>
            <person name="Keri Z."/>
            <person name="LaButti K."/>
            <person name="Lipzen A."/>
            <person name="Lombard V."/>
            <person name="Magnuson J."/>
            <person name="Maillard F."/>
            <person name="Murat C."/>
            <person name="Nolan M."/>
            <person name="Ohm R.A."/>
            <person name="Pangilinan J."/>
            <person name="Pereira M.F."/>
            <person name="Perotto S."/>
            <person name="Peter M."/>
            <person name="Pfister S."/>
            <person name="Riley R."/>
            <person name="Sitrit Y."/>
            <person name="Stielow J.B."/>
            <person name="Szollosi G."/>
            <person name="Zifcakova L."/>
            <person name="Stursova M."/>
            <person name="Spatafora J.W."/>
            <person name="Tedersoo L."/>
            <person name="Vaario L.M."/>
            <person name="Yamada A."/>
            <person name="Yan M."/>
            <person name="Wang P."/>
            <person name="Xu J."/>
            <person name="Bruns T."/>
            <person name="Baldrian P."/>
            <person name="Vilgalys R."/>
            <person name="Dunand C."/>
            <person name="Henrissat B."/>
            <person name="Grigoriev I.V."/>
            <person name="Hibbett D."/>
            <person name="Nagy L.G."/>
            <person name="Martin F.M."/>
        </authorList>
    </citation>
    <scope>NUCLEOTIDE SEQUENCE</scope>
    <source>
        <strain evidence="1">P2</strain>
    </source>
</reference>